<dbReference type="Proteomes" id="UP000661077">
    <property type="component" value="Unassembled WGS sequence"/>
</dbReference>
<dbReference type="Pfam" id="PF12640">
    <property type="entry name" value="UPF0489"/>
    <property type="match status" value="1"/>
</dbReference>
<dbReference type="InterPro" id="IPR024131">
    <property type="entry name" value="UPF0489"/>
</dbReference>
<name>A0ABS1WXX6_9GAMM</name>
<dbReference type="RefSeq" id="WP_203167853.1">
    <property type="nucleotide sequence ID" value="NZ_JAEVLS010000002.1"/>
</dbReference>
<protein>
    <submittedName>
        <fullName evidence="1">UPF0489 family protein</fullName>
    </submittedName>
</protein>
<accession>A0ABS1WXX6</accession>
<gene>
    <name evidence="1" type="ORF">JM946_13905</name>
</gene>
<comment type="caution">
    <text evidence="1">The sequence shown here is derived from an EMBL/GenBank/DDBJ whole genome shotgun (WGS) entry which is preliminary data.</text>
</comment>
<sequence>MLLQLWLTRFDRGELHIEYPIGMTHTKPLYITESHHHVLTGWARLRRDLVQAPRLLTLDYHTDTKPAYFGYATDNQKPDRPWRDIADEHVAALDFRNECAVTTAISKLRYDEHIDAAIRAGILDLAFVAAHQDGGHIQSNEQIALDAKREKTFVTPQGEEITVLLPRREIAPPPFTYSLPQSRIVILPKTALDSALKGDERDRAYRDSAIETDSLDQRLALIDEIVTSVAAPGLFDQPFILDIDLDYFNTRKSIAPRDTSTFYRLIRQAAIITIARESTCVATCQIEEGEGLDSDFLESALLEHISRALSSAGQSPDVVRLA</sequence>
<keyword evidence="2" id="KW-1185">Reference proteome</keyword>
<evidence type="ECO:0000313" key="1">
    <source>
        <dbReference type="EMBL" id="MBM0105830.1"/>
    </source>
</evidence>
<organism evidence="1 2">
    <name type="scientific">Steroidobacter gossypii</name>
    <dbReference type="NCBI Taxonomy" id="2805490"/>
    <lineage>
        <taxon>Bacteria</taxon>
        <taxon>Pseudomonadati</taxon>
        <taxon>Pseudomonadota</taxon>
        <taxon>Gammaproteobacteria</taxon>
        <taxon>Steroidobacterales</taxon>
        <taxon>Steroidobacteraceae</taxon>
        <taxon>Steroidobacter</taxon>
    </lineage>
</organism>
<dbReference type="EMBL" id="JAEVLS010000002">
    <property type="protein sequence ID" value="MBM0105830.1"/>
    <property type="molecule type" value="Genomic_DNA"/>
</dbReference>
<evidence type="ECO:0000313" key="2">
    <source>
        <dbReference type="Proteomes" id="UP000661077"/>
    </source>
</evidence>
<proteinExistence type="predicted"/>
<reference evidence="1 2" key="1">
    <citation type="journal article" date="2021" name="Int. J. Syst. Evol. Microbiol.">
        <title>Steroidobacter gossypii sp. nov., isolated from soil of cotton cropping field.</title>
        <authorList>
            <person name="Huang R."/>
            <person name="Yang S."/>
            <person name="Zhen C."/>
            <person name="Liu W."/>
        </authorList>
    </citation>
    <scope>NUCLEOTIDE SEQUENCE [LARGE SCALE GENOMIC DNA]</scope>
    <source>
        <strain evidence="1 2">S1-65</strain>
    </source>
</reference>